<evidence type="ECO:0000313" key="7">
    <source>
        <dbReference type="Proteomes" id="UP000615446"/>
    </source>
</evidence>
<protein>
    <submittedName>
        <fullName evidence="6">Heterogeneous nuclear ribonucleoprotein HRP1</fullName>
    </submittedName>
</protein>
<organism evidence="6 7">
    <name type="scientific">Rhizophagus clarus</name>
    <dbReference type="NCBI Taxonomy" id="94130"/>
    <lineage>
        <taxon>Eukaryota</taxon>
        <taxon>Fungi</taxon>
        <taxon>Fungi incertae sedis</taxon>
        <taxon>Mucoromycota</taxon>
        <taxon>Glomeromycotina</taxon>
        <taxon>Glomeromycetes</taxon>
        <taxon>Glomerales</taxon>
        <taxon>Glomeraceae</taxon>
        <taxon>Rhizophagus</taxon>
    </lineage>
</organism>
<dbReference type="InterPro" id="IPR000504">
    <property type="entry name" value="RRM_dom"/>
</dbReference>
<evidence type="ECO:0000256" key="1">
    <source>
        <dbReference type="ARBA" id="ARBA00022737"/>
    </source>
</evidence>
<keyword evidence="1" id="KW-0677">Repeat</keyword>
<dbReference type="InterPro" id="IPR034156">
    <property type="entry name" value="Hrp1_RRM1"/>
</dbReference>
<dbReference type="SUPFAM" id="SSF54928">
    <property type="entry name" value="RNA-binding domain, RBD"/>
    <property type="match status" value="2"/>
</dbReference>
<evidence type="ECO:0000259" key="5">
    <source>
        <dbReference type="PROSITE" id="PS50102"/>
    </source>
</evidence>
<feature type="domain" description="RRM" evidence="5">
    <location>
        <begin position="72"/>
        <end position="154"/>
    </location>
</feature>
<feature type="region of interest" description="Disordered" evidence="4">
    <location>
        <begin position="374"/>
        <end position="468"/>
    </location>
</feature>
<dbReference type="FunFam" id="3.30.70.330:FF:000025">
    <property type="entry name" value="RNA-binding protein Musashi homolog 2 isoform X1"/>
    <property type="match status" value="1"/>
</dbReference>
<dbReference type="PANTHER" id="PTHR48032">
    <property type="entry name" value="RNA-BINDING PROTEIN MUSASHI HOMOLOG RBP6"/>
    <property type="match status" value="1"/>
</dbReference>
<evidence type="ECO:0000256" key="2">
    <source>
        <dbReference type="ARBA" id="ARBA00022884"/>
    </source>
</evidence>
<dbReference type="InterPro" id="IPR012677">
    <property type="entry name" value="Nucleotide-bd_a/b_plait_sf"/>
</dbReference>
<dbReference type="AlphaFoldDB" id="A0A8H3L5S2"/>
<name>A0A8H3L5S2_9GLOM</name>
<dbReference type="PANTHER" id="PTHR48032:SF6">
    <property type="entry name" value="RNA-BINDING (RRM_RBD_RNP MOTIFS) FAMILY PROTEIN"/>
    <property type="match status" value="1"/>
</dbReference>
<dbReference type="Gene3D" id="3.30.70.330">
    <property type="match status" value="2"/>
</dbReference>
<accession>A0A8H3L5S2</accession>
<feature type="compositionally biased region" description="Basic and acidic residues" evidence="4">
    <location>
        <begin position="42"/>
        <end position="71"/>
    </location>
</feature>
<comment type="caution">
    <text evidence="6">The sequence shown here is derived from an EMBL/GenBank/DDBJ whole genome shotgun (WGS) entry which is preliminary data.</text>
</comment>
<proteinExistence type="predicted"/>
<dbReference type="Proteomes" id="UP000615446">
    <property type="component" value="Unassembled WGS sequence"/>
</dbReference>
<feature type="compositionally biased region" description="Low complexity" evidence="4">
    <location>
        <begin position="427"/>
        <end position="450"/>
    </location>
</feature>
<dbReference type="GO" id="GO:0003729">
    <property type="term" value="F:mRNA binding"/>
    <property type="evidence" value="ECO:0007669"/>
    <property type="project" value="TreeGrafter"/>
</dbReference>
<dbReference type="CDD" id="cd12330">
    <property type="entry name" value="RRM2_Hrp1p"/>
    <property type="match status" value="1"/>
</dbReference>
<dbReference type="CDD" id="cd12577">
    <property type="entry name" value="RRM1_Hrp1p"/>
    <property type="match status" value="1"/>
</dbReference>
<gene>
    <name evidence="6" type="ORF">RCL2_000772700</name>
</gene>
<dbReference type="OrthoDB" id="1875751at2759"/>
<reference evidence="6" key="1">
    <citation type="submission" date="2019-10" db="EMBL/GenBank/DDBJ databases">
        <title>Conservation and host-specific expression of non-tandemly repeated heterogenous ribosome RNA gene in arbuscular mycorrhizal fungi.</title>
        <authorList>
            <person name="Maeda T."/>
            <person name="Kobayashi Y."/>
            <person name="Nakagawa T."/>
            <person name="Ezawa T."/>
            <person name="Yamaguchi K."/>
            <person name="Bino T."/>
            <person name="Nishimoto Y."/>
            <person name="Shigenobu S."/>
            <person name="Kawaguchi M."/>
        </authorList>
    </citation>
    <scope>NUCLEOTIDE SEQUENCE</scope>
    <source>
        <strain evidence="6">HR1</strain>
    </source>
</reference>
<keyword evidence="6" id="KW-0687">Ribonucleoprotein</keyword>
<feature type="region of interest" description="Disordered" evidence="4">
    <location>
        <begin position="36"/>
        <end position="71"/>
    </location>
</feature>
<dbReference type="Pfam" id="PF00076">
    <property type="entry name" value="RRM_1"/>
    <property type="match status" value="2"/>
</dbReference>
<dbReference type="SMART" id="SM00360">
    <property type="entry name" value="RRM"/>
    <property type="match status" value="2"/>
</dbReference>
<evidence type="ECO:0000256" key="4">
    <source>
        <dbReference type="SAM" id="MobiDB-lite"/>
    </source>
</evidence>
<dbReference type="InterPro" id="IPR035979">
    <property type="entry name" value="RBD_domain_sf"/>
</dbReference>
<evidence type="ECO:0000313" key="6">
    <source>
        <dbReference type="EMBL" id="GES80455.1"/>
    </source>
</evidence>
<dbReference type="PROSITE" id="PS50102">
    <property type="entry name" value="RRM"/>
    <property type="match status" value="2"/>
</dbReference>
<feature type="compositionally biased region" description="Polar residues" evidence="4">
    <location>
        <begin position="451"/>
        <end position="460"/>
    </location>
</feature>
<evidence type="ECO:0000256" key="3">
    <source>
        <dbReference type="PROSITE-ProRule" id="PRU00176"/>
    </source>
</evidence>
<keyword evidence="2 3" id="KW-0694">RNA-binding</keyword>
<feature type="compositionally biased region" description="Low complexity" evidence="4">
    <location>
        <begin position="381"/>
        <end position="396"/>
    </location>
</feature>
<dbReference type="GO" id="GO:0006417">
    <property type="term" value="P:regulation of translation"/>
    <property type="evidence" value="ECO:0007669"/>
    <property type="project" value="TreeGrafter"/>
</dbReference>
<sequence>MDWIEASPQSNPIEFPVLIENIYIAFAVVTMAADSSSSRQSSDSKQDGRSVQETDAMIKKEENNKASTHEEGKMFIGGLNWETTDESLKSYFSQYGEVTDCIVMRDPNTGRSRGFGFLTFVDPSIVNTVLVKEHQLDGKIIDPKRAIPREEQEKTEKIFVGGIAPEVSEEEFKEYFLQFGNVIDATLMVDRDTGRPRGFGFITFDSSEPVEKAMGRNDLEIQNKPVEVKRAMPKHKSQRINIYQGNYGSSSPASAAAAMSGLSSSASSASSRYSSPYGMSGVGKDGSSGGYSGLGSYNPSSYSGYGGYGQYPNYNYPSSYPSGYAQYNAMNAYYSSSRYGGYNSQYGGSSSSYGGSGSRGGSYSQWYGREGGYGSGGPSSGSGSAMSGPSSSSRLGAYRHSPGRDESNYRDHHHHHPASPMYGRGGNSSRSGGPTRSSYSSSMNNSGSSGALYSSHQVRGQHNYHPYR</sequence>
<dbReference type="GO" id="GO:1990904">
    <property type="term" value="C:ribonucleoprotein complex"/>
    <property type="evidence" value="ECO:0007669"/>
    <property type="project" value="UniProtKB-KW"/>
</dbReference>
<feature type="domain" description="RRM" evidence="5">
    <location>
        <begin position="156"/>
        <end position="233"/>
    </location>
</feature>
<dbReference type="EMBL" id="BLAL01000050">
    <property type="protein sequence ID" value="GES80455.1"/>
    <property type="molecule type" value="Genomic_DNA"/>
</dbReference>